<keyword evidence="3" id="KW-1185">Reference proteome</keyword>
<feature type="transmembrane region" description="Helical" evidence="1">
    <location>
        <begin position="102"/>
        <end position="124"/>
    </location>
</feature>
<feature type="transmembrane region" description="Helical" evidence="1">
    <location>
        <begin position="28"/>
        <end position="49"/>
    </location>
</feature>
<gene>
    <name evidence="2" type="ORF">ECRASSUSDP1_LOCUS14682</name>
</gene>
<reference evidence="2" key="1">
    <citation type="submission" date="2023-07" db="EMBL/GenBank/DDBJ databases">
        <authorList>
            <consortium name="AG Swart"/>
            <person name="Singh M."/>
            <person name="Singh A."/>
            <person name="Seah K."/>
            <person name="Emmerich C."/>
        </authorList>
    </citation>
    <scope>NUCLEOTIDE SEQUENCE</scope>
    <source>
        <strain evidence="2">DP1</strain>
    </source>
</reference>
<feature type="transmembrane region" description="Helical" evidence="1">
    <location>
        <begin position="220"/>
        <end position="244"/>
    </location>
</feature>
<evidence type="ECO:0008006" key="4">
    <source>
        <dbReference type="Google" id="ProtNLM"/>
    </source>
</evidence>
<evidence type="ECO:0000256" key="1">
    <source>
        <dbReference type="SAM" id="Phobius"/>
    </source>
</evidence>
<feature type="transmembrane region" description="Helical" evidence="1">
    <location>
        <begin position="61"/>
        <end position="82"/>
    </location>
</feature>
<feature type="transmembrane region" description="Helical" evidence="1">
    <location>
        <begin position="145"/>
        <end position="168"/>
    </location>
</feature>
<evidence type="ECO:0000313" key="3">
    <source>
        <dbReference type="Proteomes" id="UP001295684"/>
    </source>
</evidence>
<accession>A0AAD2CWJ9</accession>
<keyword evidence="1" id="KW-1133">Transmembrane helix</keyword>
<keyword evidence="1" id="KW-0472">Membrane</keyword>
<sequence>MEVVKELGFSASDDPDEETKDNCIAYKVYLGFLLALSVVTVMLTCWWTTKFCLIFKTRKKLQTLFLFLVTLSSIARLGYFITEFFWRQGECSHSPSRCGEAPVYWLSSTLFSSAIVVNIFNWIYQTLRMRKFITGVRQKQTVHHIVFASFSGLVLVAYIAFVIAMCALDKSEVVLARTFTLIYAITFFLIGVVFIFVGWKFYREYKKFFEEKARKIRMRILLSILVISITFILRGFVNVAYFWIDLNVRFRAQWLRNNSFWYPVLMFSYFTITEIIPTIFLCMGVRNISHQIERKKEENEVQYNLAITDTSNMSITETLNHDSVGSFSRDSQISTSK</sequence>
<dbReference type="EMBL" id="CAMPGE010014683">
    <property type="protein sequence ID" value="CAI2373340.1"/>
    <property type="molecule type" value="Genomic_DNA"/>
</dbReference>
<proteinExistence type="predicted"/>
<feature type="transmembrane region" description="Helical" evidence="1">
    <location>
        <begin position="264"/>
        <end position="285"/>
    </location>
</feature>
<organism evidence="2 3">
    <name type="scientific">Euplotes crassus</name>
    <dbReference type="NCBI Taxonomy" id="5936"/>
    <lineage>
        <taxon>Eukaryota</taxon>
        <taxon>Sar</taxon>
        <taxon>Alveolata</taxon>
        <taxon>Ciliophora</taxon>
        <taxon>Intramacronucleata</taxon>
        <taxon>Spirotrichea</taxon>
        <taxon>Hypotrichia</taxon>
        <taxon>Euplotida</taxon>
        <taxon>Euplotidae</taxon>
        <taxon>Moneuplotes</taxon>
    </lineage>
</organism>
<evidence type="ECO:0000313" key="2">
    <source>
        <dbReference type="EMBL" id="CAI2373340.1"/>
    </source>
</evidence>
<keyword evidence="1" id="KW-0812">Transmembrane</keyword>
<feature type="transmembrane region" description="Helical" evidence="1">
    <location>
        <begin position="180"/>
        <end position="199"/>
    </location>
</feature>
<name>A0AAD2CWJ9_EUPCR</name>
<comment type="caution">
    <text evidence="2">The sequence shown here is derived from an EMBL/GenBank/DDBJ whole genome shotgun (WGS) entry which is preliminary data.</text>
</comment>
<protein>
    <recommendedName>
        <fullName evidence="4">THH1/TOM1/TOM3 domain-containing protein</fullName>
    </recommendedName>
</protein>
<dbReference type="AlphaFoldDB" id="A0AAD2CWJ9"/>
<dbReference type="Proteomes" id="UP001295684">
    <property type="component" value="Unassembled WGS sequence"/>
</dbReference>